<feature type="transmembrane region" description="Helical" evidence="1">
    <location>
        <begin position="289"/>
        <end position="311"/>
    </location>
</feature>
<feature type="transmembrane region" description="Helical" evidence="1">
    <location>
        <begin position="117"/>
        <end position="136"/>
    </location>
</feature>
<evidence type="ECO:0000313" key="3">
    <source>
        <dbReference type="Proteomes" id="UP000215137"/>
    </source>
</evidence>
<dbReference type="PANTHER" id="PTHR37305:SF1">
    <property type="entry name" value="MEMBRANE PROTEIN"/>
    <property type="match status" value="1"/>
</dbReference>
<dbReference type="Proteomes" id="UP000215137">
    <property type="component" value="Chromosome"/>
</dbReference>
<evidence type="ECO:0000313" key="2">
    <source>
        <dbReference type="EMBL" id="ASV68891.1"/>
    </source>
</evidence>
<evidence type="ECO:0000256" key="1">
    <source>
        <dbReference type="SAM" id="Phobius"/>
    </source>
</evidence>
<protein>
    <recommendedName>
        <fullName evidence="4">ABC transporter permease</fullName>
    </recommendedName>
</protein>
<dbReference type="OrthoDB" id="8613028at2"/>
<reference evidence="2 3" key="1">
    <citation type="submission" date="2017-08" db="EMBL/GenBank/DDBJ databases">
        <title>Complete Genome Sequence of Bacillus kochii Oregon-R-modENCODE STRAIN BDGP4, isolated from Drosophila melanogaster gut.</title>
        <authorList>
            <person name="Wan K.H."/>
            <person name="Yu C."/>
            <person name="Park S."/>
            <person name="Hammonds A.S."/>
            <person name="Booth B.W."/>
            <person name="Celniker S.E."/>
        </authorList>
    </citation>
    <scope>NUCLEOTIDE SEQUENCE [LARGE SCALE GENOMIC DNA]</scope>
    <source>
        <strain evidence="2 3">BDGP4</strain>
    </source>
</reference>
<dbReference type="KEGG" id="bko:CKF48_17290"/>
<organism evidence="2 3">
    <name type="scientific">Cytobacillus kochii</name>
    <dbReference type="NCBI Taxonomy" id="859143"/>
    <lineage>
        <taxon>Bacteria</taxon>
        <taxon>Bacillati</taxon>
        <taxon>Bacillota</taxon>
        <taxon>Bacilli</taxon>
        <taxon>Bacillales</taxon>
        <taxon>Bacillaceae</taxon>
        <taxon>Cytobacillus</taxon>
    </lineage>
</organism>
<dbReference type="GO" id="GO:0005886">
    <property type="term" value="C:plasma membrane"/>
    <property type="evidence" value="ECO:0007669"/>
    <property type="project" value="UniProtKB-SubCell"/>
</dbReference>
<keyword evidence="1" id="KW-0472">Membrane</keyword>
<dbReference type="AlphaFoldDB" id="A0A248TL54"/>
<accession>A0A248TL54</accession>
<name>A0A248TL54_9BACI</name>
<keyword evidence="1" id="KW-0812">Transmembrane</keyword>
<dbReference type="GO" id="GO:0140359">
    <property type="term" value="F:ABC-type transporter activity"/>
    <property type="evidence" value="ECO:0007669"/>
    <property type="project" value="InterPro"/>
</dbReference>
<proteinExistence type="predicted"/>
<feature type="transmembrane region" description="Helical" evidence="1">
    <location>
        <begin position="239"/>
        <end position="258"/>
    </location>
</feature>
<feature type="transmembrane region" description="Helical" evidence="1">
    <location>
        <begin position="157"/>
        <end position="185"/>
    </location>
</feature>
<dbReference type="EMBL" id="CP022983">
    <property type="protein sequence ID" value="ASV68891.1"/>
    <property type="molecule type" value="Genomic_DNA"/>
</dbReference>
<sequence>MFSLIRNEWVKIFKRSGTYVMIGILLFIVAVAGAFMKYQDVQGSVPPNEQWQKGLQMEIDSYEKELENSGDMLPEDVKESYEKIIAINEYRIENNISPNGDYEALSFISDMSSLIDFAGLFMIIIAGGIVASEFNWGTIKLLLIRPITRSKILLSKYITVLLFGFSLLFLLFMFSGILGLVLFGLGGSEPYLLYQDGVVKEQSMILHLINVYSLSSIQNIMLATMAFMISSAFRSSSLAIGLSIFLMFAGGQITHLIAMKYDWAKYSLFANTDLFQYFEGTPMLPGMTLTFSVIMLIVYFLIFQIIAFIIFKKRDIAG</sequence>
<feature type="transmembrane region" description="Helical" evidence="1">
    <location>
        <begin position="205"/>
        <end position="227"/>
    </location>
</feature>
<evidence type="ECO:0008006" key="4">
    <source>
        <dbReference type="Google" id="ProtNLM"/>
    </source>
</evidence>
<feature type="transmembrane region" description="Helical" evidence="1">
    <location>
        <begin position="20"/>
        <end position="38"/>
    </location>
</feature>
<dbReference type="PANTHER" id="PTHR37305">
    <property type="entry name" value="INTEGRAL MEMBRANE PROTEIN-RELATED"/>
    <property type="match status" value="1"/>
</dbReference>
<keyword evidence="1" id="KW-1133">Transmembrane helix</keyword>
<keyword evidence="3" id="KW-1185">Reference proteome</keyword>
<gene>
    <name evidence="2" type="ORF">CKF48_17290</name>
</gene>
<dbReference type="Pfam" id="PF12679">
    <property type="entry name" value="ABC2_membrane_2"/>
    <property type="match status" value="1"/>
</dbReference>
<dbReference type="RefSeq" id="WP_095372457.1">
    <property type="nucleotide sequence ID" value="NZ_CP022983.1"/>
</dbReference>